<comment type="caution">
    <text evidence="2">The sequence shown here is derived from an EMBL/GenBank/DDBJ whole genome shotgun (WGS) entry which is preliminary data.</text>
</comment>
<keyword evidence="1" id="KW-1133">Transmembrane helix</keyword>
<gene>
    <name evidence="2" type="ORF">GQ43DRAFT_137310</name>
</gene>
<dbReference type="AlphaFoldDB" id="A0A9P4JGD4"/>
<name>A0A9P4JGD4_9PLEO</name>
<reference evidence="2" key="1">
    <citation type="journal article" date="2020" name="Stud. Mycol.">
        <title>101 Dothideomycetes genomes: a test case for predicting lifestyles and emergence of pathogens.</title>
        <authorList>
            <person name="Haridas S."/>
            <person name="Albert R."/>
            <person name="Binder M."/>
            <person name="Bloem J."/>
            <person name="Labutti K."/>
            <person name="Salamov A."/>
            <person name="Andreopoulos B."/>
            <person name="Baker S."/>
            <person name="Barry K."/>
            <person name="Bills G."/>
            <person name="Bluhm B."/>
            <person name="Cannon C."/>
            <person name="Castanera R."/>
            <person name="Culley D."/>
            <person name="Daum C."/>
            <person name="Ezra D."/>
            <person name="Gonzalez J."/>
            <person name="Henrissat B."/>
            <person name="Kuo A."/>
            <person name="Liang C."/>
            <person name="Lipzen A."/>
            <person name="Lutzoni F."/>
            <person name="Magnuson J."/>
            <person name="Mondo S."/>
            <person name="Nolan M."/>
            <person name="Ohm R."/>
            <person name="Pangilinan J."/>
            <person name="Park H.-J."/>
            <person name="Ramirez L."/>
            <person name="Alfaro M."/>
            <person name="Sun H."/>
            <person name="Tritt A."/>
            <person name="Yoshinaga Y."/>
            <person name="Zwiers L.-H."/>
            <person name="Turgeon B."/>
            <person name="Goodwin S."/>
            <person name="Spatafora J."/>
            <person name="Crous P."/>
            <person name="Grigoriev I."/>
        </authorList>
    </citation>
    <scope>NUCLEOTIDE SEQUENCE</scope>
    <source>
        <strain evidence="2">ATCC 74209</strain>
    </source>
</reference>
<feature type="transmembrane region" description="Helical" evidence="1">
    <location>
        <begin position="37"/>
        <end position="59"/>
    </location>
</feature>
<protein>
    <submittedName>
        <fullName evidence="2">Uncharacterized protein</fullName>
    </submittedName>
</protein>
<proteinExistence type="predicted"/>
<evidence type="ECO:0000313" key="2">
    <source>
        <dbReference type="EMBL" id="KAF2198948.1"/>
    </source>
</evidence>
<keyword evidence="1" id="KW-0472">Membrane</keyword>
<sequence>MLPFERLLQRLQNQDAYAQAQNACVNRVYASLTLMQTFLFVPTLPTCIISIAVVSILPFHCHHCFYFHYLLPLISIYSSQSSITTTTQERLIPPIYYFRSDRYPSLTHTQQDFPSHVLSHATHS</sequence>
<dbReference type="EMBL" id="ML994106">
    <property type="protein sequence ID" value="KAF2198948.1"/>
    <property type="molecule type" value="Genomic_DNA"/>
</dbReference>
<keyword evidence="3" id="KW-1185">Reference proteome</keyword>
<evidence type="ECO:0000313" key="3">
    <source>
        <dbReference type="Proteomes" id="UP000799536"/>
    </source>
</evidence>
<evidence type="ECO:0000256" key="1">
    <source>
        <dbReference type="SAM" id="Phobius"/>
    </source>
</evidence>
<dbReference type="Proteomes" id="UP000799536">
    <property type="component" value="Unassembled WGS sequence"/>
</dbReference>
<organism evidence="2 3">
    <name type="scientific">Delitschia confertaspora ATCC 74209</name>
    <dbReference type="NCBI Taxonomy" id="1513339"/>
    <lineage>
        <taxon>Eukaryota</taxon>
        <taxon>Fungi</taxon>
        <taxon>Dikarya</taxon>
        <taxon>Ascomycota</taxon>
        <taxon>Pezizomycotina</taxon>
        <taxon>Dothideomycetes</taxon>
        <taxon>Pleosporomycetidae</taxon>
        <taxon>Pleosporales</taxon>
        <taxon>Delitschiaceae</taxon>
        <taxon>Delitschia</taxon>
    </lineage>
</organism>
<keyword evidence="1" id="KW-0812">Transmembrane</keyword>
<accession>A0A9P4JGD4</accession>